<dbReference type="Gene3D" id="3.40.50.1110">
    <property type="entry name" value="SGNH hydrolase"/>
    <property type="match status" value="1"/>
</dbReference>
<name>A0A135V4M8_9PEZI</name>
<keyword evidence="6" id="KW-1185">Reference proteome</keyword>
<dbReference type="Pfam" id="PF13517">
    <property type="entry name" value="FG-GAP_3"/>
    <property type="match status" value="1"/>
</dbReference>
<reference evidence="5 6" key="1">
    <citation type="submission" date="2014-02" db="EMBL/GenBank/DDBJ databases">
        <title>The genome sequence of Colletotrichum salicis CBS 607.94.</title>
        <authorList>
            <person name="Baroncelli R."/>
            <person name="Thon M.R."/>
        </authorList>
    </citation>
    <scope>NUCLEOTIDE SEQUENCE [LARGE SCALE GENOMIC DNA]</scope>
    <source>
        <strain evidence="5 6">CBS 607.94</strain>
    </source>
</reference>
<dbReference type="InterPro" id="IPR051532">
    <property type="entry name" value="Ester_Hydrolysis_Enzymes"/>
</dbReference>
<accession>A0A135V4M8</accession>
<feature type="signal peptide" evidence="3">
    <location>
        <begin position="1"/>
        <end position="24"/>
    </location>
</feature>
<dbReference type="EMBL" id="JFFI01000442">
    <property type="protein sequence ID" value="KXH67624.1"/>
    <property type="molecule type" value="Genomic_DNA"/>
</dbReference>
<keyword evidence="1 3" id="KW-0732">Signal</keyword>
<sequence length="523" mass="57438">MKVHPTALASFGVFLGFVTPLVTAFPLLGNASLNIPDYGILNQRAEPQDFYLRIMPLGASITAGDPEYPGDTEKNGYRKALRDQLRFEGWKVNMDHEGIGGERVSAVAARGKASAAVWLPKVVLINTRINDEVQNGDKESVGRTPARMKQLVLDIFAEVPNAVVILSTLIYNRLQPRNIDLINDGYRTLVKDLVGDDTENLQLKVFLAEMADGSFITNDHIQPDGTHPTKEGYERMGAVWAWAINQVNDKGWLAAPSKSSHSTDGDGSTTCSKEYGSGDQVPGGSGVQILWAADSIIADDGTHRHAAELNKDLLSQDTGFTSDTSIYFAQLINQDALPREELDEIIAVDGSVPNIVLYLGIHWGDVNGDGLDDFIYIGPDGKMYMSLNTGKPGEIPTFENLDLYREAIGNRIQEHVCLGDIDGDGRLDYCVILDNGDISEGVIIQLKFSLTVHLNGDGRADWLWLSTKGQETTWINHRGEGKGMIPRWLEAGVTHSGVDFKIGDNREFIQFGRLWGGDGLQRR</sequence>
<organism evidence="5 6">
    <name type="scientific">Colletotrichum salicis</name>
    <dbReference type="NCBI Taxonomy" id="1209931"/>
    <lineage>
        <taxon>Eukaryota</taxon>
        <taxon>Fungi</taxon>
        <taxon>Dikarya</taxon>
        <taxon>Ascomycota</taxon>
        <taxon>Pezizomycotina</taxon>
        <taxon>Sordariomycetes</taxon>
        <taxon>Hypocreomycetidae</taxon>
        <taxon>Glomerellales</taxon>
        <taxon>Glomerellaceae</taxon>
        <taxon>Colletotrichum</taxon>
        <taxon>Colletotrichum acutatum species complex</taxon>
    </lineage>
</organism>
<evidence type="ECO:0000313" key="5">
    <source>
        <dbReference type="EMBL" id="KXH67624.1"/>
    </source>
</evidence>
<dbReference type="Gene3D" id="2.130.10.130">
    <property type="entry name" value="Integrin alpha, N-terminal"/>
    <property type="match status" value="1"/>
</dbReference>
<feature type="domain" description="SGNH hydrolase-type esterase" evidence="4">
    <location>
        <begin position="57"/>
        <end position="235"/>
    </location>
</feature>
<dbReference type="InterPro" id="IPR013517">
    <property type="entry name" value="FG-GAP"/>
</dbReference>
<evidence type="ECO:0000256" key="3">
    <source>
        <dbReference type="SAM" id="SignalP"/>
    </source>
</evidence>
<dbReference type="InterPro" id="IPR013830">
    <property type="entry name" value="SGNH_hydro"/>
</dbReference>
<dbReference type="SUPFAM" id="SSF69318">
    <property type="entry name" value="Integrin alpha N-terminal domain"/>
    <property type="match status" value="1"/>
</dbReference>
<dbReference type="STRING" id="1209931.A0A135V4M8"/>
<evidence type="ECO:0000256" key="2">
    <source>
        <dbReference type="SAM" id="MobiDB-lite"/>
    </source>
</evidence>
<evidence type="ECO:0000313" key="6">
    <source>
        <dbReference type="Proteomes" id="UP000070121"/>
    </source>
</evidence>
<evidence type="ECO:0000256" key="1">
    <source>
        <dbReference type="ARBA" id="ARBA00022729"/>
    </source>
</evidence>
<dbReference type="AlphaFoldDB" id="A0A135V4M8"/>
<protein>
    <recommendedName>
        <fullName evidence="4">SGNH hydrolase-type esterase domain-containing protein</fullName>
    </recommendedName>
</protein>
<feature type="chain" id="PRO_5007805748" description="SGNH hydrolase-type esterase domain-containing protein" evidence="3">
    <location>
        <begin position="25"/>
        <end position="523"/>
    </location>
</feature>
<dbReference type="GO" id="GO:0004622">
    <property type="term" value="F:phosphatidylcholine lysophospholipase activity"/>
    <property type="evidence" value="ECO:0007669"/>
    <property type="project" value="TreeGrafter"/>
</dbReference>
<dbReference type="InterPro" id="IPR028994">
    <property type="entry name" value="Integrin_alpha_N"/>
</dbReference>
<dbReference type="SUPFAM" id="SSF52266">
    <property type="entry name" value="SGNH hydrolase"/>
    <property type="match status" value="1"/>
</dbReference>
<dbReference type="PANTHER" id="PTHR30383">
    <property type="entry name" value="THIOESTERASE 1/PROTEASE 1/LYSOPHOSPHOLIPASE L1"/>
    <property type="match status" value="1"/>
</dbReference>
<dbReference type="PANTHER" id="PTHR30383:SF31">
    <property type="entry name" value="SGNH HYDROLASE-TYPE ESTERASE DOMAIN-CONTAINING PROTEIN-RELATED"/>
    <property type="match status" value="1"/>
</dbReference>
<dbReference type="InterPro" id="IPR036514">
    <property type="entry name" value="SGNH_hydro_sf"/>
</dbReference>
<feature type="region of interest" description="Disordered" evidence="2">
    <location>
        <begin position="255"/>
        <end position="280"/>
    </location>
</feature>
<evidence type="ECO:0000259" key="4">
    <source>
        <dbReference type="Pfam" id="PF13472"/>
    </source>
</evidence>
<proteinExistence type="predicted"/>
<dbReference type="Pfam" id="PF13472">
    <property type="entry name" value="Lipase_GDSL_2"/>
    <property type="match status" value="1"/>
</dbReference>
<dbReference type="OrthoDB" id="3915838at2759"/>
<dbReference type="Proteomes" id="UP000070121">
    <property type="component" value="Unassembled WGS sequence"/>
</dbReference>
<comment type="caution">
    <text evidence="5">The sequence shown here is derived from an EMBL/GenBank/DDBJ whole genome shotgun (WGS) entry which is preliminary data.</text>
</comment>
<gene>
    <name evidence="5" type="ORF">CSAL01_07878</name>
</gene>
<feature type="compositionally biased region" description="Low complexity" evidence="2">
    <location>
        <begin position="257"/>
        <end position="273"/>
    </location>
</feature>